<evidence type="ECO:0000256" key="8">
    <source>
        <dbReference type="ARBA" id="ARBA00032272"/>
    </source>
</evidence>
<proteinExistence type="inferred from homology"/>
<dbReference type="Pfam" id="PF00293">
    <property type="entry name" value="NUDIX"/>
    <property type="match status" value="1"/>
</dbReference>
<evidence type="ECO:0000313" key="11">
    <source>
        <dbReference type="EMBL" id="MCB4823238.1"/>
    </source>
</evidence>
<dbReference type="InterPro" id="IPR015797">
    <property type="entry name" value="NUDIX_hydrolase-like_dom_sf"/>
</dbReference>
<dbReference type="GO" id="GO:0046872">
    <property type="term" value="F:metal ion binding"/>
    <property type="evidence" value="ECO:0007669"/>
    <property type="project" value="UniProtKB-KW"/>
</dbReference>
<dbReference type="AlphaFoldDB" id="A0A9X1LBK4"/>
<comment type="catalytic activity">
    <reaction evidence="1">
        <text>GDP-alpha-D-mannose + H2O = alpha-D-mannose 1-phosphate + GMP + 2 H(+)</text>
        <dbReference type="Rhea" id="RHEA:27978"/>
        <dbReference type="ChEBI" id="CHEBI:15377"/>
        <dbReference type="ChEBI" id="CHEBI:15378"/>
        <dbReference type="ChEBI" id="CHEBI:57527"/>
        <dbReference type="ChEBI" id="CHEBI:58115"/>
        <dbReference type="ChEBI" id="CHEBI:58409"/>
    </reaction>
</comment>
<dbReference type="Proteomes" id="UP001139311">
    <property type="component" value="Unassembled WGS sequence"/>
</dbReference>
<feature type="domain" description="Nudix hydrolase" evidence="10">
    <location>
        <begin position="42"/>
        <end position="181"/>
    </location>
</feature>
<keyword evidence="9" id="KW-0479">Metal-binding</keyword>
<keyword evidence="9" id="KW-0460">Magnesium</keyword>
<dbReference type="GO" id="GO:0006753">
    <property type="term" value="P:nucleoside phosphate metabolic process"/>
    <property type="evidence" value="ECO:0007669"/>
    <property type="project" value="TreeGrafter"/>
</dbReference>
<dbReference type="Gene3D" id="3.90.79.10">
    <property type="entry name" value="Nucleoside Triphosphate Pyrophosphohydrolase"/>
    <property type="match status" value="1"/>
</dbReference>
<evidence type="ECO:0000256" key="5">
    <source>
        <dbReference type="ARBA" id="ARBA00016377"/>
    </source>
</evidence>
<comment type="subunit">
    <text evidence="4">Homodimer.</text>
</comment>
<comment type="cofactor">
    <cofactor evidence="2 9">
        <name>Mg(2+)</name>
        <dbReference type="ChEBI" id="CHEBI:18420"/>
    </cofactor>
</comment>
<dbReference type="PANTHER" id="PTHR11839:SF18">
    <property type="entry name" value="NUDIX HYDROLASE DOMAIN-CONTAINING PROTEIN"/>
    <property type="match status" value="1"/>
</dbReference>
<evidence type="ECO:0000256" key="3">
    <source>
        <dbReference type="ARBA" id="ARBA00007275"/>
    </source>
</evidence>
<evidence type="ECO:0000313" key="12">
    <source>
        <dbReference type="Proteomes" id="UP001139311"/>
    </source>
</evidence>
<comment type="similarity">
    <text evidence="3">Belongs to the Nudix hydrolase family. NudK subfamily.</text>
</comment>
<comment type="caution">
    <text evidence="11">The sequence shown here is derived from an EMBL/GenBank/DDBJ whole genome shotgun (WGS) entry which is preliminary data.</text>
</comment>
<accession>A0A9X1LBK4</accession>
<dbReference type="EMBL" id="JAJAQI010000024">
    <property type="protein sequence ID" value="MCB4823238.1"/>
    <property type="molecule type" value="Genomic_DNA"/>
</dbReference>
<sequence length="196" mass="21653">MSEVEIEAVETLSEGWRPLRQYRLRQMRKDGRRQSLVREVYAMGPAAAVLPHDPHRGTVLLIRQFRLPALLSGDGPRLVEACAGLVENGKDAATTIREEAEQELGCGLDALREVMVVYSSPGVVAEKVHLFTAVYDPSRRHGPGGGLPEEGEEIEVLELPLAEAWAMVERREIMDAKTVLLLQHLKLQGCTNGPDP</sequence>
<evidence type="ECO:0000256" key="2">
    <source>
        <dbReference type="ARBA" id="ARBA00001946"/>
    </source>
</evidence>
<organism evidence="11 12">
    <name type="scientific">Roseicella aerolata</name>
    <dbReference type="NCBI Taxonomy" id="2883479"/>
    <lineage>
        <taxon>Bacteria</taxon>
        <taxon>Pseudomonadati</taxon>
        <taxon>Pseudomonadota</taxon>
        <taxon>Alphaproteobacteria</taxon>
        <taxon>Acetobacterales</taxon>
        <taxon>Roseomonadaceae</taxon>
        <taxon>Roseicella</taxon>
    </lineage>
</organism>
<evidence type="ECO:0000256" key="6">
    <source>
        <dbReference type="ARBA" id="ARBA00022801"/>
    </source>
</evidence>
<protein>
    <recommendedName>
        <fullName evidence="5">GDP-mannose pyrophosphatase</fullName>
    </recommendedName>
    <alternativeName>
        <fullName evidence="7">GDP-mannose hydrolase</fullName>
    </alternativeName>
    <alternativeName>
        <fullName evidence="8">GDPMK</fullName>
    </alternativeName>
</protein>
<reference evidence="11" key="1">
    <citation type="submission" date="2021-10" db="EMBL/GenBank/DDBJ databases">
        <title>Roseicella aerolatum sp. nov., isolated from aerosols of e-waste dismantling site.</title>
        <authorList>
            <person name="Qin T."/>
        </authorList>
    </citation>
    <scope>NUCLEOTIDE SEQUENCE</scope>
    <source>
        <strain evidence="11">GB24</strain>
    </source>
</reference>
<dbReference type="GO" id="GO:0019693">
    <property type="term" value="P:ribose phosphate metabolic process"/>
    <property type="evidence" value="ECO:0007669"/>
    <property type="project" value="TreeGrafter"/>
</dbReference>
<keyword evidence="6" id="KW-0378">Hydrolase</keyword>
<dbReference type="PROSITE" id="PS51462">
    <property type="entry name" value="NUDIX"/>
    <property type="match status" value="1"/>
</dbReference>
<dbReference type="GO" id="GO:0016818">
    <property type="term" value="F:hydrolase activity, acting on acid anhydrides, in phosphorus-containing anhydrides"/>
    <property type="evidence" value="ECO:0007669"/>
    <property type="project" value="InterPro"/>
</dbReference>
<name>A0A9X1LBK4_9PROT</name>
<dbReference type="RefSeq" id="WP_226609698.1">
    <property type="nucleotide sequence ID" value="NZ_JAJAQI010000024.1"/>
</dbReference>
<dbReference type="InterPro" id="IPR000086">
    <property type="entry name" value="NUDIX_hydrolase_dom"/>
</dbReference>
<keyword evidence="12" id="KW-1185">Reference proteome</keyword>
<feature type="binding site" evidence="9">
    <location>
        <position position="152"/>
    </location>
    <ligand>
        <name>Mg(2+)</name>
        <dbReference type="ChEBI" id="CHEBI:18420"/>
        <label>1</label>
    </ligand>
</feature>
<feature type="binding site" evidence="9">
    <location>
        <position position="83"/>
    </location>
    <ligand>
        <name>Mg(2+)</name>
        <dbReference type="ChEBI" id="CHEBI:18420"/>
        <label>1</label>
    </ligand>
</feature>
<evidence type="ECO:0000256" key="7">
    <source>
        <dbReference type="ARBA" id="ARBA00032162"/>
    </source>
</evidence>
<dbReference type="GO" id="GO:0005829">
    <property type="term" value="C:cytosol"/>
    <property type="evidence" value="ECO:0007669"/>
    <property type="project" value="TreeGrafter"/>
</dbReference>
<evidence type="ECO:0000256" key="4">
    <source>
        <dbReference type="ARBA" id="ARBA00011738"/>
    </source>
</evidence>
<gene>
    <name evidence="11" type="ORF">LHA35_16005</name>
</gene>
<dbReference type="InterPro" id="IPR004385">
    <property type="entry name" value="NDP_pyrophosphatase"/>
</dbReference>
<dbReference type="NCBIfam" id="TIGR00052">
    <property type="entry name" value="nudix-type nucleoside diphosphatase, YffH/AdpP family"/>
    <property type="match status" value="1"/>
</dbReference>
<feature type="binding site" evidence="9">
    <location>
        <position position="103"/>
    </location>
    <ligand>
        <name>Mg(2+)</name>
        <dbReference type="ChEBI" id="CHEBI:18420"/>
        <label>1</label>
    </ligand>
</feature>
<dbReference type="SUPFAM" id="SSF55811">
    <property type="entry name" value="Nudix"/>
    <property type="match status" value="1"/>
</dbReference>
<evidence type="ECO:0000256" key="1">
    <source>
        <dbReference type="ARBA" id="ARBA00000847"/>
    </source>
</evidence>
<dbReference type="PANTHER" id="PTHR11839">
    <property type="entry name" value="UDP/ADP-SUGAR PYROPHOSPHATASE"/>
    <property type="match status" value="1"/>
</dbReference>
<evidence type="ECO:0000259" key="10">
    <source>
        <dbReference type="PROSITE" id="PS51462"/>
    </source>
</evidence>
<feature type="binding site" evidence="9">
    <location>
        <position position="99"/>
    </location>
    <ligand>
        <name>Mg(2+)</name>
        <dbReference type="ChEBI" id="CHEBI:18420"/>
        <label>1</label>
    </ligand>
</feature>
<evidence type="ECO:0000256" key="9">
    <source>
        <dbReference type="PIRSR" id="PIRSR604385-2"/>
    </source>
</evidence>